<comment type="caution">
    <text evidence="2">The sequence shown here is derived from an EMBL/GenBank/DDBJ whole genome shotgun (WGS) entry which is preliminary data.</text>
</comment>
<evidence type="ECO:0000313" key="2">
    <source>
        <dbReference type="EMBL" id="PKR80476.1"/>
    </source>
</evidence>
<dbReference type="RefSeq" id="WP_101334646.1">
    <property type="nucleotide sequence ID" value="NZ_PJNI01000009.1"/>
</dbReference>
<keyword evidence="3" id="KW-1185">Reference proteome</keyword>
<evidence type="ECO:0000313" key="3">
    <source>
        <dbReference type="Proteomes" id="UP000236654"/>
    </source>
</evidence>
<name>A0A2I0R1N2_9FLAO</name>
<dbReference type="PROSITE" id="PS51186">
    <property type="entry name" value="GNAT"/>
    <property type="match status" value="1"/>
</dbReference>
<dbReference type="GO" id="GO:0016747">
    <property type="term" value="F:acyltransferase activity, transferring groups other than amino-acyl groups"/>
    <property type="evidence" value="ECO:0007669"/>
    <property type="project" value="InterPro"/>
</dbReference>
<proteinExistence type="predicted"/>
<accession>A0A2I0R1N2</accession>
<dbReference type="InterPro" id="IPR016181">
    <property type="entry name" value="Acyl_CoA_acyltransferase"/>
</dbReference>
<protein>
    <submittedName>
        <fullName evidence="2">GNAT family N-acetyltransferase</fullName>
    </submittedName>
</protein>
<organism evidence="2 3">
    <name type="scientific">Brumimicrobium salinarum</name>
    <dbReference type="NCBI Taxonomy" id="2058658"/>
    <lineage>
        <taxon>Bacteria</taxon>
        <taxon>Pseudomonadati</taxon>
        <taxon>Bacteroidota</taxon>
        <taxon>Flavobacteriia</taxon>
        <taxon>Flavobacteriales</taxon>
        <taxon>Crocinitomicaceae</taxon>
        <taxon>Brumimicrobium</taxon>
    </lineage>
</organism>
<dbReference type="Pfam" id="PF13673">
    <property type="entry name" value="Acetyltransf_10"/>
    <property type="match status" value="1"/>
</dbReference>
<gene>
    <name evidence="2" type="ORF">CW751_08855</name>
</gene>
<sequence length="149" mass="17745">MLSWQFKHFEDLDIYELYDLLALRVKVFVVEQNCPYQELDHKDQVAFHLVARNKKGNIVGTMRILPRGVSYEEISFGRIVLDKSEREKQFGDEMIEKAMDYVRTVIGKYPIRLSAQKHLENFYKKHKFVSTGKEYLEDNIPHVEMIYKP</sequence>
<feature type="domain" description="N-acetyltransferase" evidence="1">
    <location>
        <begin position="7"/>
        <end position="149"/>
    </location>
</feature>
<reference evidence="2 3" key="1">
    <citation type="submission" date="2017-12" db="EMBL/GenBank/DDBJ databases">
        <title>The draft genome sequence of Brumimicrobium saltpan LHR20.</title>
        <authorList>
            <person name="Do Z.-J."/>
            <person name="Luo H.-R."/>
        </authorList>
    </citation>
    <scope>NUCLEOTIDE SEQUENCE [LARGE SCALE GENOMIC DNA]</scope>
    <source>
        <strain evidence="2 3">LHR20</strain>
    </source>
</reference>
<dbReference type="OrthoDB" id="9796171at2"/>
<dbReference type="Gene3D" id="3.40.630.30">
    <property type="match status" value="1"/>
</dbReference>
<dbReference type="EMBL" id="PJNI01000009">
    <property type="protein sequence ID" value="PKR80476.1"/>
    <property type="molecule type" value="Genomic_DNA"/>
</dbReference>
<dbReference type="SUPFAM" id="SSF55729">
    <property type="entry name" value="Acyl-CoA N-acyltransferases (Nat)"/>
    <property type="match status" value="1"/>
</dbReference>
<keyword evidence="2" id="KW-0808">Transferase</keyword>
<dbReference type="Proteomes" id="UP000236654">
    <property type="component" value="Unassembled WGS sequence"/>
</dbReference>
<evidence type="ECO:0000259" key="1">
    <source>
        <dbReference type="PROSITE" id="PS51186"/>
    </source>
</evidence>
<dbReference type="AlphaFoldDB" id="A0A2I0R1N2"/>
<dbReference type="InterPro" id="IPR000182">
    <property type="entry name" value="GNAT_dom"/>
</dbReference>